<dbReference type="Proteomes" id="UP001054857">
    <property type="component" value="Unassembled WGS sequence"/>
</dbReference>
<evidence type="ECO:0000313" key="2">
    <source>
        <dbReference type="EMBL" id="GFR47505.1"/>
    </source>
</evidence>
<feature type="region of interest" description="Disordered" evidence="1">
    <location>
        <begin position="44"/>
        <end position="74"/>
    </location>
</feature>
<evidence type="ECO:0000256" key="1">
    <source>
        <dbReference type="SAM" id="MobiDB-lite"/>
    </source>
</evidence>
<reference evidence="2 3" key="1">
    <citation type="journal article" date="2021" name="Sci. Rep.">
        <title>Genome sequencing of the multicellular alga Astrephomene provides insights into convergent evolution of germ-soma differentiation.</title>
        <authorList>
            <person name="Yamashita S."/>
            <person name="Yamamoto K."/>
            <person name="Matsuzaki R."/>
            <person name="Suzuki S."/>
            <person name="Yamaguchi H."/>
            <person name="Hirooka S."/>
            <person name="Minakuchi Y."/>
            <person name="Miyagishima S."/>
            <person name="Kawachi M."/>
            <person name="Toyoda A."/>
            <person name="Nozaki H."/>
        </authorList>
    </citation>
    <scope>NUCLEOTIDE SEQUENCE [LARGE SCALE GENOMIC DNA]</scope>
    <source>
        <strain evidence="2 3">NIES-4017</strain>
    </source>
</reference>
<dbReference type="AlphaFoldDB" id="A0AAD3DSZ8"/>
<protein>
    <submittedName>
        <fullName evidence="2">Uncharacterized protein</fullName>
    </submittedName>
</protein>
<sequence>MDAENAAPCDSGGGGGADESAVAGAVARALGELAAAAAMSILTRPEPRQAAGGPAVANSRRSDRGRAGRGTAATGSACNLRASATAEPSAASSGVAALRKGCSTALAQAEPAAVPCQVNELQAAGRGVETAPAAVASTGAETVAEGMHAALPNPRSGEAVQPPCLPDSLPGNKGGREQCAAVQWDSPHGVPASAQGSGLSTSDRSCSHDGHGNKACLPGEHDGSGLGVATFPAVDRVMQRRERLAALLRSRGHNAVPDTLAESARLADMRVATHVPVATSSVVQPTGTPCGEVFAIAEAPGGLGGAAAKASGPGTAAINGMCCGRATAHAPSKALDGRDVGPVADTLGTCSRKTWTEEPSGGGAVNANMRHASGGKMPKFRNASSGDGAVQATAASDAYAAMRAWRARRADAAAVICDAVRHFLDARAAAEDARVAAAASSLAYGMRRRLLTAWQ</sequence>
<name>A0AAD3DSZ8_9CHLO</name>
<accession>A0AAD3DSZ8</accession>
<organism evidence="2 3">
    <name type="scientific">Astrephomene gubernaculifera</name>
    <dbReference type="NCBI Taxonomy" id="47775"/>
    <lineage>
        <taxon>Eukaryota</taxon>
        <taxon>Viridiplantae</taxon>
        <taxon>Chlorophyta</taxon>
        <taxon>core chlorophytes</taxon>
        <taxon>Chlorophyceae</taxon>
        <taxon>CS clade</taxon>
        <taxon>Chlamydomonadales</taxon>
        <taxon>Astrephomenaceae</taxon>
        <taxon>Astrephomene</taxon>
    </lineage>
</organism>
<feature type="compositionally biased region" description="Low complexity" evidence="1">
    <location>
        <begin position="1"/>
        <end position="10"/>
    </location>
</feature>
<feature type="region of interest" description="Disordered" evidence="1">
    <location>
        <begin position="151"/>
        <end position="211"/>
    </location>
</feature>
<comment type="caution">
    <text evidence="2">The sequence shown here is derived from an EMBL/GenBank/DDBJ whole genome shotgun (WGS) entry which is preliminary data.</text>
</comment>
<dbReference type="EMBL" id="BMAR01000018">
    <property type="protein sequence ID" value="GFR47505.1"/>
    <property type="molecule type" value="Genomic_DNA"/>
</dbReference>
<evidence type="ECO:0000313" key="3">
    <source>
        <dbReference type="Proteomes" id="UP001054857"/>
    </source>
</evidence>
<feature type="region of interest" description="Disordered" evidence="1">
    <location>
        <begin position="1"/>
        <end position="21"/>
    </location>
</feature>
<proteinExistence type="predicted"/>
<keyword evidence="3" id="KW-1185">Reference proteome</keyword>
<feature type="non-terminal residue" evidence="2">
    <location>
        <position position="455"/>
    </location>
</feature>
<gene>
    <name evidence="2" type="ORF">Agub_g9234</name>
</gene>
<feature type="compositionally biased region" description="Polar residues" evidence="1">
    <location>
        <begin position="194"/>
        <end position="204"/>
    </location>
</feature>